<sequence length="567" mass="64548">MEDSTRQSSSQYEEEISALMQGGFKSTSSANAFEFDLQQRRKQSGNHLLPDTADSYRQLLALYAEQEQQVMHTLQANKGELEKCQTQQIELLQSTIADSAKAQEITEAKEKQFEQMKRDLECKVKEIEDLNDEMAALTADHDCIRKRLSDADDMVAKLQEDNKCTHDLVIEQARKIQEDGKDILDLQVQCKQLKEDVEHWRGQSGVDEHAMESLEVKVNMQRQLIEDKTNHLNTLVKRLQARDMNLIQFIERANEVDRMKAAIEERDRKFVSRERTLENLRQENGKLKDENLNLLDEKRKLNTMLAEINAHIDDGSKIQMPWLLAQLRDTYSLKEEVSRLNEIIQGSGYTVRAAEAEKDFNQRSQELKDEKEALRSIITTLRGQVAKIDDFGSERYVYSSAYLLGKLEECAEPHQALAVLSVASDADDMTLNINLHECDDQSLMDQEESGLIDSFLKGIYGPEGLICTTAADESPFHDEDFDARDDIDANIKDDASDADSVDTDRVDGNEQGIDEATPAKKTDFHLDLVESTLNRNDGNKDTEPLLDNWRDWLPSPPTSPSLTQSAE</sequence>
<comment type="caution">
    <text evidence="3">The sequence shown here is derived from an EMBL/GenBank/DDBJ whole genome shotgun (WGS) entry which is preliminary data.</text>
</comment>
<keyword evidence="4" id="KW-1185">Reference proteome</keyword>
<evidence type="ECO:0000313" key="4">
    <source>
        <dbReference type="Proteomes" id="UP000266841"/>
    </source>
</evidence>
<accession>K0S2C6</accession>
<evidence type="ECO:0000313" key="3">
    <source>
        <dbReference type="EMBL" id="EJK58984.1"/>
    </source>
</evidence>
<feature type="coiled-coil region" evidence="1">
    <location>
        <begin position="270"/>
        <end position="297"/>
    </location>
</feature>
<dbReference type="EMBL" id="AGNL01023873">
    <property type="protein sequence ID" value="EJK58984.1"/>
    <property type="molecule type" value="Genomic_DNA"/>
</dbReference>
<dbReference type="Proteomes" id="UP000266841">
    <property type="component" value="Unassembled WGS sequence"/>
</dbReference>
<feature type="coiled-coil region" evidence="1">
    <location>
        <begin position="353"/>
        <end position="384"/>
    </location>
</feature>
<feature type="region of interest" description="Disordered" evidence="2">
    <location>
        <begin position="531"/>
        <end position="567"/>
    </location>
</feature>
<feature type="region of interest" description="Disordered" evidence="2">
    <location>
        <begin position="491"/>
        <end position="519"/>
    </location>
</feature>
<name>K0S2C6_THAOC</name>
<organism evidence="3 4">
    <name type="scientific">Thalassiosira oceanica</name>
    <name type="common">Marine diatom</name>
    <dbReference type="NCBI Taxonomy" id="159749"/>
    <lineage>
        <taxon>Eukaryota</taxon>
        <taxon>Sar</taxon>
        <taxon>Stramenopiles</taxon>
        <taxon>Ochrophyta</taxon>
        <taxon>Bacillariophyta</taxon>
        <taxon>Coscinodiscophyceae</taxon>
        <taxon>Thalassiosirophycidae</taxon>
        <taxon>Thalassiosirales</taxon>
        <taxon>Thalassiosiraceae</taxon>
        <taxon>Thalassiosira</taxon>
    </lineage>
</organism>
<reference evidence="3 4" key="1">
    <citation type="journal article" date="2012" name="Genome Biol.">
        <title>Genome and low-iron response of an oceanic diatom adapted to chronic iron limitation.</title>
        <authorList>
            <person name="Lommer M."/>
            <person name="Specht M."/>
            <person name="Roy A.S."/>
            <person name="Kraemer L."/>
            <person name="Andreson R."/>
            <person name="Gutowska M.A."/>
            <person name="Wolf J."/>
            <person name="Bergner S.V."/>
            <person name="Schilhabel M.B."/>
            <person name="Klostermeier U.C."/>
            <person name="Beiko R.G."/>
            <person name="Rosenstiel P."/>
            <person name="Hippler M."/>
            <person name="Laroche J."/>
        </authorList>
    </citation>
    <scope>NUCLEOTIDE SEQUENCE [LARGE SCALE GENOMIC DNA]</scope>
    <source>
        <strain evidence="3 4">CCMP1005</strain>
    </source>
</reference>
<protein>
    <submittedName>
        <fullName evidence="3">Uncharacterized protein</fullName>
    </submittedName>
</protein>
<dbReference type="AlphaFoldDB" id="K0S2C6"/>
<keyword evidence="1" id="KW-0175">Coiled coil</keyword>
<proteinExistence type="predicted"/>
<evidence type="ECO:0000256" key="1">
    <source>
        <dbReference type="SAM" id="Coils"/>
    </source>
</evidence>
<feature type="coiled-coil region" evidence="1">
    <location>
        <begin position="110"/>
        <end position="147"/>
    </location>
</feature>
<evidence type="ECO:0000256" key="2">
    <source>
        <dbReference type="SAM" id="MobiDB-lite"/>
    </source>
</evidence>
<gene>
    <name evidence="3" type="ORF">THAOC_20852</name>
</gene>